<dbReference type="NCBIfam" id="TIGR02532">
    <property type="entry name" value="IV_pilin_GFxxxE"/>
    <property type="match status" value="1"/>
</dbReference>
<dbReference type="RefSeq" id="WP_344220515.1">
    <property type="nucleotide sequence ID" value="NZ_BAAAOS010000049.1"/>
</dbReference>
<proteinExistence type="predicted"/>
<dbReference type="PRINTS" id="PR00813">
    <property type="entry name" value="BCTERIALGSPG"/>
</dbReference>
<dbReference type="Gene3D" id="3.30.700.10">
    <property type="entry name" value="Glycoprotein, Type 4 Pilin"/>
    <property type="match status" value="1"/>
</dbReference>
<dbReference type="PANTHER" id="PTHR30093:SF44">
    <property type="entry name" value="TYPE II SECRETION SYSTEM CORE PROTEIN G"/>
    <property type="match status" value="1"/>
</dbReference>
<dbReference type="PROSITE" id="PS00409">
    <property type="entry name" value="PROKAR_NTER_METHYL"/>
    <property type="match status" value="1"/>
</dbReference>
<dbReference type="InterPro" id="IPR045584">
    <property type="entry name" value="Pilin-like"/>
</dbReference>
<keyword evidence="2" id="KW-0488">Methylation</keyword>
<dbReference type="Proteomes" id="UP001500393">
    <property type="component" value="Unassembled WGS sequence"/>
</dbReference>
<gene>
    <name evidence="7" type="ORF">GCM10009789_64520</name>
</gene>
<keyword evidence="8" id="KW-1185">Reference proteome</keyword>
<reference evidence="7 8" key="1">
    <citation type="journal article" date="2019" name="Int. J. Syst. Evol. Microbiol.">
        <title>The Global Catalogue of Microorganisms (GCM) 10K type strain sequencing project: providing services to taxonomists for standard genome sequencing and annotation.</title>
        <authorList>
            <consortium name="The Broad Institute Genomics Platform"/>
            <consortium name="The Broad Institute Genome Sequencing Center for Infectious Disease"/>
            <person name="Wu L."/>
            <person name="Ma J."/>
        </authorList>
    </citation>
    <scope>NUCLEOTIDE SEQUENCE [LARGE SCALE GENOMIC DNA]</scope>
    <source>
        <strain evidence="7 8">JCM 14969</strain>
    </source>
</reference>
<feature type="transmembrane region" description="Helical" evidence="6">
    <location>
        <begin position="20"/>
        <end position="41"/>
    </location>
</feature>
<keyword evidence="4 6" id="KW-1133">Transmembrane helix</keyword>
<comment type="subcellular location">
    <subcellularLocation>
        <location evidence="1">Membrane</location>
        <topology evidence="1">Single-pass membrane protein</topology>
    </subcellularLocation>
</comment>
<protein>
    <submittedName>
        <fullName evidence="7">Prepilin-type N-terminal cleavage/methylation domain-containing protein</fullName>
    </submittedName>
</protein>
<dbReference type="PANTHER" id="PTHR30093">
    <property type="entry name" value="GENERAL SECRETION PATHWAY PROTEIN G"/>
    <property type="match status" value="1"/>
</dbReference>
<keyword evidence="5 6" id="KW-0472">Membrane</keyword>
<accession>A0ABN2EB16</accession>
<evidence type="ECO:0000313" key="7">
    <source>
        <dbReference type="EMBL" id="GAA1601385.1"/>
    </source>
</evidence>
<evidence type="ECO:0000256" key="6">
    <source>
        <dbReference type="SAM" id="Phobius"/>
    </source>
</evidence>
<dbReference type="EMBL" id="BAAAOS010000049">
    <property type="protein sequence ID" value="GAA1601385.1"/>
    <property type="molecule type" value="Genomic_DNA"/>
</dbReference>
<sequence>MLDRIREARKNQSGFTLIELLIVIVILGVLSGIVVFAVAGITDRGNAAACKADMSSVEVAVEAYRAKTGAYPDAGAAGYTQLTSGDDQFLRSVPTTANGYTITLGADGAVTAAPANCVFP</sequence>
<evidence type="ECO:0000256" key="5">
    <source>
        <dbReference type="ARBA" id="ARBA00023136"/>
    </source>
</evidence>
<dbReference type="Pfam" id="PF07963">
    <property type="entry name" value="N_methyl"/>
    <property type="match status" value="1"/>
</dbReference>
<organism evidence="7 8">
    <name type="scientific">Kribbella sancticallisti</name>
    <dbReference type="NCBI Taxonomy" id="460087"/>
    <lineage>
        <taxon>Bacteria</taxon>
        <taxon>Bacillati</taxon>
        <taxon>Actinomycetota</taxon>
        <taxon>Actinomycetes</taxon>
        <taxon>Propionibacteriales</taxon>
        <taxon>Kribbellaceae</taxon>
        <taxon>Kribbella</taxon>
    </lineage>
</organism>
<evidence type="ECO:0000256" key="2">
    <source>
        <dbReference type="ARBA" id="ARBA00022481"/>
    </source>
</evidence>
<evidence type="ECO:0000256" key="3">
    <source>
        <dbReference type="ARBA" id="ARBA00022692"/>
    </source>
</evidence>
<evidence type="ECO:0000313" key="8">
    <source>
        <dbReference type="Proteomes" id="UP001500393"/>
    </source>
</evidence>
<keyword evidence="3 6" id="KW-0812">Transmembrane</keyword>
<evidence type="ECO:0000256" key="4">
    <source>
        <dbReference type="ARBA" id="ARBA00022989"/>
    </source>
</evidence>
<comment type="caution">
    <text evidence="7">The sequence shown here is derived from an EMBL/GenBank/DDBJ whole genome shotgun (WGS) entry which is preliminary data.</text>
</comment>
<evidence type="ECO:0000256" key="1">
    <source>
        <dbReference type="ARBA" id="ARBA00004167"/>
    </source>
</evidence>
<dbReference type="InterPro" id="IPR000983">
    <property type="entry name" value="Bac_GSPG_pilin"/>
</dbReference>
<name>A0ABN2EB16_9ACTN</name>
<dbReference type="InterPro" id="IPR012902">
    <property type="entry name" value="N_methyl_site"/>
</dbReference>
<dbReference type="SUPFAM" id="SSF54523">
    <property type="entry name" value="Pili subunits"/>
    <property type="match status" value="1"/>
</dbReference>